<keyword evidence="2" id="KW-1185">Reference proteome</keyword>
<dbReference type="EMBL" id="JBHMEI010000109">
    <property type="protein sequence ID" value="MFB9209966.1"/>
    <property type="molecule type" value="Genomic_DNA"/>
</dbReference>
<sequence length="104" mass="10963">MAIGDVTYTDALGGRVTFTQTEDSTVRMTGQFNEGFDDQDAKVLLHVGDVPPPGPLDLGINPPGTSAFEHDFNGVTIADFTDVPIRIIAGNSVVAVCDPTVPVF</sequence>
<dbReference type="Proteomes" id="UP001589647">
    <property type="component" value="Unassembled WGS sequence"/>
</dbReference>
<accession>A0ABV5IZQ4</accession>
<proteinExistence type="predicted"/>
<dbReference type="RefSeq" id="WP_189651490.1">
    <property type="nucleotide sequence ID" value="NZ_BMRC01000020.1"/>
</dbReference>
<organism evidence="1 2">
    <name type="scientific">Nonomuraea spiralis</name>
    <dbReference type="NCBI Taxonomy" id="46182"/>
    <lineage>
        <taxon>Bacteria</taxon>
        <taxon>Bacillati</taxon>
        <taxon>Actinomycetota</taxon>
        <taxon>Actinomycetes</taxon>
        <taxon>Streptosporangiales</taxon>
        <taxon>Streptosporangiaceae</taxon>
        <taxon>Nonomuraea</taxon>
    </lineage>
</organism>
<evidence type="ECO:0000313" key="2">
    <source>
        <dbReference type="Proteomes" id="UP001589647"/>
    </source>
</evidence>
<name>A0ABV5IZQ4_9ACTN</name>
<reference evidence="1 2" key="1">
    <citation type="submission" date="2024-09" db="EMBL/GenBank/DDBJ databases">
        <authorList>
            <person name="Sun Q."/>
            <person name="Mori K."/>
        </authorList>
    </citation>
    <scope>NUCLEOTIDE SEQUENCE [LARGE SCALE GENOMIC DNA]</scope>
    <source>
        <strain evidence="1 2">CCM 3426</strain>
    </source>
</reference>
<comment type="caution">
    <text evidence="1">The sequence shown here is derived from an EMBL/GenBank/DDBJ whole genome shotgun (WGS) entry which is preliminary data.</text>
</comment>
<protein>
    <submittedName>
        <fullName evidence="1">Uncharacterized protein</fullName>
    </submittedName>
</protein>
<evidence type="ECO:0000313" key="1">
    <source>
        <dbReference type="EMBL" id="MFB9209966.1"/>
    </source>
</evidence>
<gene>
    <name evidence="1" type="ORF">ACFFV7_52890</name>
</gene>